<dbReference type="Gene3D" id="3.30.565.10">
    <property type="entry name" value="Histidine kinase-like ATPase, C-terminal domain"/>
    <property type="match status" value="1"/>
</dbReference>
<keyword evidence="6" id="KW-0902">Two-component regulatory system</keyword>
<evidence type="ECO:0000256" key="4">
    <source>
        <dbReference type="ARBA" id="ARBA00022679"/>
    </source>
</evidence>
<evidence type="ECO:0000256" key="6">
    <source>
        <dbReference type="ARBA" id="ARBA00023012"/>
    </source>
</evidence>
<keyword evidence="8" id="KW-0812">Transmembrane</keyword>
<dbReference type="PANTHER" id="PTHR43711">
    <property type="entry name" value="TWO-COMPONENT HISTIDINE KINASE"/>
    <property type="match status" value="1"/>
</dbReference>
<dbReference type="CDD" id="cd00075">
    <property type="entry name" value="HATPase"/>
    <property type="match status" value="1"/>
</dbReference>
<accession>A0A1F6GRR3</accession>
<dbReference type="CDD" id="cd00082">
    <property type="entry name" value="HisKA"/>
    <property type="match status" value="1"/>
</dbReference>
<feature type="transmembrane region" description="Helical" evidence="8">
    <location>
        <begin position="269"/>
        <end position="292"/>
    </location>
</feature>
<dbReference type="PROSITE" id="PS50109">
    <property type="entry name" value="HIS_KIN"/>
    <property type="match status" value="1"/>
</dbReference>
<feature type="transmembrane region" description="Helical" evidence="8">
    <location>
        <begin position="204"/>
        <end position="224"/>
    </location>
</feature>
<dbReference type="InterPro" id="IPR005467">
    <property type="entry name" value="His_kinase_dom"/>
</dbReference>
<comment type="catalytic activity">
    <reaction evidence="1">
        <text>ATP + protein L-histidine = ADP + protein N-phospho-L-histidine.</text>
        <dbReference type="EC" id="2.7.13.3"/>
    </reaction>
</comment>
<evidence type="ECO:0000256" key="8">
    <source>
        <dbReference type="SAM" id="Phobius"/>
    </source>
</evidence>
<evidence type="ECO:0000259" key="9">
    <source>
        <dbReference type="PROSITE" id="PS50109"/>
    </source>
</evidence>
<feature type="transmembrane region" description="Helical" evidence="8">
    <location>
        <begin position="298"/>
        <end position="317"/>
    </location>
</feature>
<dbReference type="AlphaFoldDB" id="A0A1F6GRR3"/>
<comment type="caution">
    <text evidence="10">The sequence shown here is derived from an EMBL/GenBank/DDBJ whole genome shotgun (WGS) entry which is preliminary data.</text>
</comment>
<dbReference type="InterPro" id="IPR011623">
    <property type="entry name" value="7TMR_DISM_rcpt_extracell_dom1"/>
</dbReference>
<keyword evidence="8" id="KW-0472">Membrane</keyword>
<evidence type="ECO:0000313" key="10">
    <source>
        <dbReference type="EMBL" id="OGH00681.1"/>
    </source>
</evidence>
<dbReference type="Gene3D" id="2.60.40.2380">
    <property type="match status" value="1"/>
</dbReference>
<dbReference type="Proteomes" id="UP000177583">
    <property type="component" value="Unassembled WGS sequence"/>
</dbReference>
<gene>
    <name evidence="10" type="ORF">A2557_03330</name>
</gene>
<feature type="transmembrane region" description="Helical" evidence="8">
    <location>
        <begin position="358"/>
        <end position="378"/>
    </location>
</feature>
<dbReference type="SMART" id="SM00388">
    <property type="entry name" value="HisKA"/>
    <property type="match status" value="1"/>
</dbReference>
<dbReference type="EMBL" id="MFNF01000043">
    <property type="protein sequence ID" value="OGH00681.1"/>
    <property type="molecule type" value="Genomic_DNA"/>
</dbReference>
<dbReference type="InterPro" id="IPR011622">
    <property type="entry name" value="7TMR_DISM_rcpt_extracell_dom2"/>
</dbReference>
<keyword evidence="7" id="KW-0175">Coiled coil</keyword>
<feature type="transmembrane region" description="Helical" evidence="8">
    <location>
        <begin position="236"/>
        <end position="257"/>
    </location>
</feature>
<dbReference type="SUPFAM" id="SSF47384">
    <property type="entry name" value="Homodimeric domain of signal transducing histidine kinase"/>
    <property type="match status" value="1"/>
</dbReference>
<dbReference type="Gene3D" id="1.10.287.130">
    <property type="match status" value="1"/>
</dbReference>
<evidence type="ECO:0000256" key="2">
    <source>
        <dbReference type="ARBA" id="ARBA00012438"/>
    </source>
</evidence>
<reference evidence="10 11" key="1">
    <citation type="journal article" date="2016" name="Nat. Commun.">
        <title>Thousands of microbial genomes shed light on interconnected biogeochemical processes in an aquifer system.</title>
        <authorList>
            <person name="Anantharaman K."/>
            <person name="Brown C.T."/>
            <person name="Hug L.A."/>
            <person name="Sharon I."/>
            <person name="Castelle C.J."/>
            <person name="Probst A.J."/>
            <person name="Thomas B.C."/>
            <person name="Singh A."/>
            <person name="Wilkins M.J."/>
            <person name="Karaoz U."/>
            <person name="Brodie E.L."/>
            <person name="Williams K.H."/>
            <person name="Hubbard S.S."/>
            <person name="Banfield J.F."/>
        </authorList>
    </citation>
    <scope>NUCLEOTIDE SEQUENCE [LARGE SCALE GENOMIC DNA]</scope>
</reference>
<evidence type="ECO:0000256" key="5">
    <source>
        <dbReference type="ARBA" id="ARBA00022777"/>
    </source>
</evidence>
<dbReference type="InterPro" id="IPR050736">
    <property type="entry name" value="Sensor_HK_Regulatory"/>
</dbReference>
<keyword evidence="4" id="KW-0808">Transferase</keyword>
<evidence type="ECO:0000256" key="1">
    <source>
        <dbReference type="ARBA" id="ARBA00000085"/>
    </source>
</evidence>
<feature type="transmembrane region" description="Helical" evidence="8">
    <location>
        <begin position="329"/>
        <end position="352"/>
    </location>
</feature>
<dbReference type="InterPro" id="IPR036097">
    <property type="entry name" value="HisK_dim/P_sf"/>
</dbReference>
<dbReference type="InterPro" id="IPR036890">
    <property type="entry name" value="HATPase_C_sf"/>
</dbReference>
<keyword evidence="5" id="KW-0418">Kinase</keyword>
<sequence>MGLGLLLGGFPGLMQAVPLAPHQDKIDLNRHYQHLLTPPGELTIETVSIPAAATRFTPNEPGKYSYGFTNQDLWLKLEVQNPSSLPQVRWLEFLYPLVDEIVMFQPTPTGWTRRVTGDHYSLSQKELAYANNLLVLDLAPGEQKTLYFRVRSESTLLVPLLAWTPQGFVEQTYKYRLFFGLVLGVILLMSVYNLFLLFMLRRGFYLYFVFYICMSALYSLGYSGLATQYLWPEHPLYSQLILFWSISLASLAAWFFFKSFLELELCWPWSRWIGYGVVGLSLLLPPLTLLGYYRACGIYASLFGAGTVLLYWLLSFFRMVQGDKTARLVFLALCLNLFGLFLAVSRLAGFSLPAQVGVYSHQLGILGALLLYSAAIAYKLGKLRSQAEAAEKALIESLQRENQLKTDQAQTLEREVDNRTQALGQANQELVRLHEEKKDFFGITAHDLRGGVGTILGYLELYKTEASPEEKEKYINVLRDVAGSMVNLISNVMEVGFVEESTIKYNPKIFSLAQVLAQVTALETPAAHKKGIQLVLQNLEPPQRMLGDDQWLAQILSNLISNAIKYSPGQTVVTVEASLKGATLRVEVKDQGPGIPPKEQSRLFTRFGRLSAKPTGGEFQTGLGLYGAKLLVNRMGGEIGCEPNPTGGSVFWVTFPEPPQLQGKPEPSVLG</sequence>
<dbReference type="InterPro" id="IPR003661">
    <property type="entry name" value="HisK_dim/P_dom"/>
</dbReference>
<name>A0A1F6GRR3_9PROT</name>
<dbReference type="Pfam" id="PF02518">
    <property type="entry name" value="HATPase_c"/>
    <property type="match status" value="1"/>
</dbReference>
<protein>
    <recommendedName>
        <fullName evidence="2">histidine kinase</fullName>
        <ecNumber evidence="2">2.7.13.3</ecNumber>
    </recommendedName>
</protein>
<dbReference type="PANTHER" id="PTHR43711:SF1">
    <property type="entry name" value="HISTIDINE KINASE 1"/>
    <property type="match status" value="1"/>
</dbReference>
<dbReference type="InterPro" id="IPR003594">
    <property type="entry name" value="HATPase_dom"/>
</dbReference>
<dbReference type="PRINTS" id="PR00344">
    <property type="entry name" value="BCTRLSENSOR"/>
</dbReference>
<feature type="domain" description="Histidine kinase" evidence="9">
    <location>
        <begin position="443"/>
        <end position="659"/>
    </location>
</feature>
<dbReference type="Pfam" id="PF07696">
    <property type="entry name" value="7TMR-DISMED2"/>
    <property type="match status" value="1"/>
</dbReference>
<dbReference type="SMART" id="SM00387">
    <property type="entry name" value="HATPase_c"/>
    <property type="match status" value="1"/>
</dbReference>
<evidence type="ECO:0000313" key="11">
    <source>
        <dbReference type="Proteomes" id="UP000177583"/>
    </source>
</evidence>
<feature type="coiled-coil region" evidence="7">
    <location>
        <begin position="395"/>
        <end position="429"/>
    </location>
</feature>
<dbReference type="Pfam" id="PF07695">
    <property type="entry name" value="7TMR-DISM_7TM"/>
    <property type="match status" value="1"/>
</dbReference>
<feature type="transmembrane region" description="Helical" evidence="8">
    <location>
        <begin position="177"/>
        <end position="197"/>
    </location>
</feature>
<dbReference type="GO" id="GO:0000155">
    <property type="term" value="F:phosphorelay sensor kinase activity"/>
    <property type="evidence" value="ECO:0007669"/>
    <property type="project" value="InterPro"/>
</dbReference>
<evidence type="ECO:0000256" key="7">
    <source>
        <dbReference type="SAM" id="Coils"/>
    </source>
</evidence>
<dbReference type="SUPFAM" id="SSF55874">
    <property type="entry name" value="ATPase domain of HSP90 chaperone/DNA topoisomerase II/histidine kinase"/>
    <property type="match status" value="1"/>
</dbReference>
<keyword evidence="8" id="KW-1133">Transmembrane helix</keyword>
<evidence type="ECO:0000256" key="3">
    <source>
        <dbReference type="ARBA" id="ARBA00022553"/>
    </source>
</evidence>
<keyword evidence="3" id="KW-0597">Phosphoprotein</keyword>
<dbReference type="InterPro" id="IPR004358">
    <property type="entry name" value="Sig_transdc_His_kin-like_C"/>
</dbReference>
<dbReference type="EC" id="2.7.13.3" evidence="2"/>
<organism evidence="10 11">
    <name type="scientific">Candidatus Lambdaproteobacteria bacterium RIFOXYD2_FULL_56_26</name>
    <dbReference type="NCBI Taxonomy" id="1817773"/>
    <lineage>
        <taxon>Bacteria</taxon>
        <taxon>Pseudomonadati</taxon>
        <taxon>Pseudomonadota</taxon>
        <taxon>Candidatus Lambdaproteobacteria</taxon>
    </lineage>
</organism>
<proteinExistence type="predicted"/>